<dbReference type="Proteomes" id="UP001164746">
    <property type="component" value="Chromosome 9"/>
</dbReference>
<organism evidence="1 2">
    <name type="scientific">Mya arenaria</name>
    <name type="common">Soft-shell clam</name>
    <dbReference type="NCBI Taxonomy" id="6604"/>
    <lineage>
        <taxon>Eukaryota</taxon>
        <taxon>Metazoa</taxon>
        <taxon>Spiralia</taxon>
        <taxon>Lophotrochozoa</taxon>
        <taxon>Mollusca</taxon>
        <taxon>Bivalvia</taxon>
        <taxon>Autobranchia</taxon>
        <taxon>Heteroconchia</taxon>
        <taxon>Euheterodonta</taxon>
        <taxon>Imparidentia</taxon>
        <taxon>Neoheterodontei</taxon>
        <taxon>Myida</taxon>
        <taxon>Myoidea</taxon>
        <taxon>Myidae</taxon>
        <taxon>Mya</taxon>
    </lineage>
</organism>
<evidence type="ECO:0000313" key="1">
    <source>
        <dbReference type="EMBL" id="WAR14761.1"/>
    </source>
</evidence>
<gene>
    <name evidence="1" type="ORF">MAR_004866</name>
</gene>
<protein>
    <submittedName>
        <fullName evidence="1">Uncharacterized protein</fullName>
    </submittedName>
</protein>
<proteinExistence type="predicted"/>
<name>A0ABY7F111_MYAAR</name>
<keyword evidence="2" id="KW-1185">Reference proteome</keyword>
<accession>A0ABY7F111</accession>
<dbReference type="EMBL" id="CP111020">
    <property type="protein sequence ID" value="WAR14761.1"/>
    <property type="molecule type" value="Genomic_DNA"/>
</dbReference>
<reference evidence="1" key="1">
    <citation type="submission" date="2022-11" db="EMBL/GenBank/DDBJ databases">
        <title>Centuries of genome instability and evolution in soft-shell clam transmissible cancer (bioRxiv).</title>
        <authorList>
            <person name="Hart S.F.M."/>
            <person name="Yonemitsu M.A."/>
            <person name="Giersch R.M."/>
            <person name="Beal B.F."/>
            <person name="Arriagada G."/>
            <person name="Davis B.W."/>
            <person name="Ostrander E.A."/>
            <person name="Goff S.P."/>
            <person name="Metzger M.J."/>
        </authorList>
    </citation>
    <scope>NUCLEOTIDE SEQUENCE</scope>
    <source>
        <strain evidence="1">MELC-2E11</strain>
        <tissue evidence="1">Siphon/mantle</tissue>
    </source>
</reference>
<sequence length="76" mass="8431">MAIKHASDEVFDYLERDFVTRQGGNYGNGYPPTAQVELFFDGSMMHLHQSQADGFSTSAPATLYIGENVRSSLSRI</sequence>
<evidence type="ECO:0000313" key="2">
    <source>
        <dbReference type="Proteomes" id="UP001164746"/>
    </source>
</evidence>